<dbReference type="Proteomes" id="UP000095751">
    <property type="component" value="Unassembled WGS sequence"/>
</dbReference>
<dbReference type="InParanoid" id="A0A1E7FFK0"/>
<accession>A0A1E7FFK0</accession>
<evidence type="ECO:0000313" key="1">
    <source>
        <dbReference type="EMBL" id="OEU16825.1"/>
    </source>
</evidence>
<dbReference type="EMBL" id="KV784358">
    <property type="protein sequence ID" value="OEU16825.1"/>
    <property type="molecule type" value="Genomic_DNA"/>
</dbReference>
<proteinExistence type="predicted"/>
<reference evidence="1 2" key="1">
    <citation type="submission" date="2016-09" db="EMBL/GenBank/DDBJ databases">
        <title>Extensive genetic diversity and differential bi-allelic expression allows diatom success in the polar Southern Ocean.</title>
        <authorList>
            <consortium name="DOE Joint Genome Institute"/>
            <person name="Mock T."/>
            <person name="Otillar R.P."/>
            <person name="Strauss J."/>
            <person name="Dupont C."/>
            <person name="Frickenhaus S."/>
            <person name="Maumus F."/>
            <person name="Mcmullan M."/>
            <person name="Sanges R."/>
            <person name="Schmutz J."/>
            <person name="Toseland A."/>
            <person name="Valas R."/>
            <person name="Veluchamy A."/>
            <person name="Ward B.J."/>
            <person name="Allen A."/>
            <person name="Barry K."/>
            <person name="Falciatore A."/>
            <person name="Ferrante M."/>
            <person name="Fortunato A.E."/>
            <person name="Gloeckner G."/>
            <person name="Gruber A."/>
            <person name="Hipkin R."/>
            <person name="Janech M."/>
            <person name="Kroth P."/>
            <person name="Leese F."/>
            <person name="Lindquist E."/>
            <person name="Lyon B.R."/>
            <person name="Martin J."/>
            <person name="Mayer C."/>
            <person name="Parker M."/>
            <person name="Quesneville H."/>
            <person name="Raymond J."/>
            <person name="Uhlig C."/>
            <person name="Valentin K.U."/>
            <person name="Worden A.Z."/>
            <person name="Armbrust E.V."/>
            <person name="Bowler C."/>
            <person name="Green B."/>
            <person name="Moulton V."/>
            <person name="Van Oosterhout C."/>
            <person name="Grigoriev I."/>
        </authorList>
    </citation>
    <scope>NUCLEOTIDE SEQUENCE [LARGE SCALE GENOMIC DNA]</scope>
    <source>
        <strain evidence="1 2">CCMP1102</strain>
    </source>
</reference>
<protein>
    <submittedName>
        <fullName evidence="1">Uncharacterized protein</fullName>
    </submittedName>
</protein>
<sequence length="1163" mass="130534">MTRGRLSGRITAHKGNKSHEAAMLNYRDEIVDNMSFDDSPNDFNDDGADIEEHVVSMLDPVNAIICPGCPTSPNLLDHTQQDTTITGNLVANTSGHSIPFDSLAISSNADYIAAMRLQPEPLLIDIISRFPPDLQSYFDACINNVGHKFITQLAITGRHNTKYSDEKASTSLYILLLSKLCIELKVKQRAILATLLSYVHHSATQPNLNTFVPACGNDIRNKLLDGIPSVKKNLPIPKIVKLPEGFVYISMESTIRHQFCSEHPPNEFLPFSHSVHAHTPRGKELLNPRVVLGSILQDRNNSGHPILPIKIIPWTDDFQPFSVIKSTGSSASLGMVTIGALDGDHSGRHCHLLWIGPAKSSTTAAEKMFADELNKLTQRPFLVYSRQHKCVVDVKPKLYAFLADRPDKSKRLSLLNGGNTHACWSYAGEFYDVIDQAVLCPRCYAQFMNNPDIGSNANTPCAVCFSMDLSLMKYKIPTNYPEDMRPPSTSPQLLPIKKVTIEGLKAACLISFNRIKEKRWTHKAFECYLKCEGVNKEFLNSIYVNGLRAHLELSQAGNASPELLEELQSDPASFRMPNFPPLWEISKHVGVAVFVDCIMHMLFLGTYKKLNTILLVRFLTPIHKLGAGSKFVNAKLNCLTLKSGIIQHLDHASLSYLPLHPICGTNDMKYGNWLSKNWISHQRISKWIHADLPDYGTQDFNTTDLGKDFSLYSLAQLKKWCKKRRVVLPTNVDFSVVTPARAWFVNVVNDYPQLFSGYTEDDIFDYINGKVSGEEYEQVQKMNSRDCQAWFDDFVTKDGEYPPEIPPQFNVHSARKGILELISLHLCIVSRVMYGCSGKSVGRHVKLFLTIYHRIDKQIGPATGPNSISVIRQMNLITLLNLEPTIERFGPLRYLWEGGGMGEGSIPKVKQFIRDMKPKFANNAALSHLQKVALDTLLASAYKEVETEKDSKDNVDQKEMYDRLLRSATETIEKESNRNGVSDSFIGSGKLEEPFSGIDKGGDTVSIYNVYDALLSCPLRRQDECIPVVIDLVAEEVFIVIKDKTLVMVHLSYQDHIELLDGCYFHATITGTKNWVDKKRGNLVCGLMLRHSSQRTHYYVIAMNWLEAVLVQGQVAFRLPRFKGATYEDGVDEKSADQFLKTNNNDTNKRSFQETAASDSAVI</sequence>
<organism evidence="1 2">
    <name type="scientific">Fragilariopsis cylindrus CCMP1102</name>
    <dbReference type="NCBI Taxonomy" id="635003"/>
    <lineage>
        <taxon>Eukaryota</taxon>
        <taxon>Sar</taxon>
        <taxon>Stramenopiles</taxon>
        <taxon>Ochrophyta</taxon>
        <taxon>Bacillariophyta</taxon>
        <taxon>Bacillariophyceae</taxon>
        <taxon>Bacillariophycidae</taxon>
        <taxon>Bacillariales</taxon>
        <taxon>Bacillariaceae</taxon>
        <taxon>Fragilariopsis</taxon>
    </lineage>
</organism>
<gene>
    <name evidence="1" type="ORF">FRACYDRAFT_239420</name>
</gene>
<keyword evidence="2" id="KW-1185">Reference proteome</keyword>
<name>A0A1E7FFK0_9STRA</name>
<dbReference type="KEGG" id="fcy:FRACYDRAFT_239420"/>
<dbReference type="AlphaFoldDB" id="A0A1E7FFK0"/>
<evidence type="ECO:0000313" key="2">
    <source>
        <dbReference type="Proteomes" id="UP000095751"/>
    </source>
</evidence>